<reference evidence="1 2" key="1">
    <citation type="submission" date="2023-11" db="EMBL/GenBank/DDBJ databases">
        <authorList>
            <person name="Cook R."/>
            <person name="Crisci M."/>
            <person name="Pye H."/>
            <person name="Adriaenssens E."/>
            <person name="Santini J."/>
        </authorList>
    </citation>
    <scope>NUCLEOTIDE SEQUENCE [LARGE SCALE GENOMIC DNA]</scope>
    <source>
        <strain evidence="1">Lak_Megaphage_RVC_AP3_GC26</strain>
    </source>
</reference>
<organism evidence="1 2">
    <name type="scientific">phage Lak_Megaphage_RVC_AP3_GC26</name>
    <dbReference type="NCBI Taxonomy" id="3109225"/>
    <lineage>
        <taxon>Viruses</taxon>
        <taxon>Duplodnaviria</taxon>
        <taxon>Heunggongvirae</taxon>
        <taxon>Uroviricota</taxon>
        <taxon>Caudoviricetes</taxon>
        <taxon>Caudoviricetes code 15 clade</taxon>
    </lineage>
</organism>
<keyword evidence="2" id="KW-1185">Reference proteome</keyword>
<proteinExistence type="predicted"/>
<evidence type="ECO:0000313" key="1">
    <source>
        <dbReference type="EMBL" id="WQJ51264.1"/>
    </source>
</evidence>
<dbReference type="EMBL" id="OR769219">
    <property type="protein sequence ID" value="WQJ51264.1"/>
    <property type="molecule type" value="Genomic_DNA"/>
</dbReference>
<accession>A0ABZ0Z2P9</accession>
<sequence length="158" mass="19071">MNKQLQNILHKPDITGNIEYLQKLENETYEKAYEYKTLKNELLISQRDLRGKYVRISKERSYNNAVYIHVYEQFVTCDKHDTRIYLNGLSFKYNDSSYLDDIWFEFDAHKQLSYNLNEFLNLTIIELSSDEFKSKYMKMISETESIYDKSEKLIKNLK</sequence>
<dbReference type="Proteomes" id="UP001348805">
    <property type="component" value="Segment"/>
</dbReference>
<name>A0ABZ0Z2P9_9CAUD</name>
<protein>
    <submittedName>
        <fullName evidence="1">Uncharacterized protein</fullName>
    </submittedName>
</protein>
<evidence type="ECO:0000313" key="2">
    <source>
        <dbReference type="Proteomes" id="UP001348805"/>
    </source>
</evidence>